<comment type="similarity">
    <text evidence="2 6">Belongs to the AlaDH/PNT family.</text>
</comment>
<evidence type="ECO:0000256" key="9">
    <source>
        <dbReference type="PIRSR" id="PIRSR000183-3"/>
    </source>
</evidence>
<dbReference type="Pfam" id="PF01262">
    <property type="entry name" value="AlaDh_PNT_C"/>
    <property type="match status" value="1"/>
</dbReference>
<keyword evidence="9" id="KW-0547">Nucleotide-binding</keyword>
<accession>A0A2W4W9W6</accession>
<feature type="binding site" evidence="8">
    <location>
        <position position="74"/>
    </location>
    <ligand>
        <name>substrate</name>
    </ligand>
</feature>
<dbReference type="CDD" id="cd05305">
    <property type="entry name" value="L-AlaDH"/>
    <property type="match status" value="1"/>
</dbReference>
<dbReference type="FunFam" id="3.40.50.720:FF:000049">
    <property type="entry name" value="Alanine dehydrogenase"/>
    <property type="match status" value="1"/>
</dbReference>
<evidence type="ECO:0000256" key="5">
    <source>
        <dbReference type="ARBA" id="ARBA00023027"/>
    </source>
</evidence>
<evidence type="ECO:0000256" key="6">
    <source>
        <dbReference type="PIRNR" id="PIRNR000183"/>
    </source>
</evidence>
<evidence type="ECO:0000256" key="3">
    <source>
        <dbReference type="ARBA" id="ARBA00012897"/>
    </source>
</evidence>
<dbReference type="SMART" id="SM01002">
    <property type="entry name" value="AlaDh_PNT_C"/>
    <property type="match status" value="1"/>
</dbReference>
<comment type="catalytic activity">
    <reaction evidence="6">
        <text>L-alanine + NAD(+) + H2O = pyruvate + NH4(+) + NADH + H(+)</text>
        <dbReference type="Rhea" id="RHEA:18405"/>
        <dbReference type="ChEBI" id="CHEBI:15361"/>
        <dbReference type="ChEBI" id="CHEBI:15377"/>
        <dbReference type="ChEBI" id="CHEBI:15378"/>
        <dbReference type="ChEBI" id="CHEBI:28938"/>
        <dbReference type="ChEBI" id="CHEBI:57540"/>
        <dbReference type="ChEBI" id="CHEBI:57945"/>
        <dbReference type="ChEBI" id="CHEBI:57972"/>
        <dbReference type="EC" id="1.4.1.1"/>
    </reaction>
</comment>
<dbReference type="AlphaFoldDB" id="A0A2W4W9W6"/>
<evidence type="ECO:0000259" key="11">
    <source>
        <dbReference type="SMART" id="SM01003"/>
    </source>
</evidence>
<feature type="binding site" evidence="9">
    <location>
        <position position="197"/>
    </location>
    <ligand>
        <name>NAD(+)</name>
        <dbReference type="ChEBI" id="CHEBI:57540"/>
    </ligand>
</feature>
<dbReference type="Pfam" id="PF05222">
    <property type="entry name" value="AlaDh_PNT_N"/>
    <property type="match status" value="1"/>
</dbReference>
<comment type="caution">
    <text evidence="12">The sequence shown here is derived from an EMBL/GenBank/DDBJ whole genome shotgun (WGS) entry which is preliminary data.</text>
</comment>
<feature type="active site" description="Proton donor/acceptor" evidence="7">
    <location>
        <position position="269"/>
    </location>
</feature>
<dbReference type="GO" id="GO:0000286">
    <property type="term" value="F:alanine dehydrogenase activity"/>
    <property type="evidence" value="ECO:0007669"/>
    <property type="project" value="UniProtKB-UniRule"/>
</dbReference>
<dbReference type="InterPro" id="IPR007886">
    <property type="entry name" value="AlaDH/PNT_N"/>
</dbReference>
<reference evidence="12 13" key="2">
    <citation type="submission" date="2018-06" db="EMBL/GenBank/DDBJ databases">
        <title>Metagenomic assembly of (sub)arctic Cyanobacteria and their associated microbiome from non-axenic cultures.</title>
        <authorList>
            <person name="Baurain D."/>
        </authorList>
    </citation>
    <scope>NUCLEOTIDE SEQUENCE [LARGE SCALE GENOMIC DNA]</scope>
    <source>
        <strain evidence="12">ULC041bin1</strain>
    </source>
</reference>
<dbReference type="InterPro" id="IPR036291">
    <property type="entry name" value="NAD(P)-bd_dom_sf"/>
</dbReference>
<dbReference type="SMART" id="SM01003">
    <property type="entry name" value="AlaDh_PNT_N"/>
    <property type="match status" value="1"/>
</dbReference>
<sequence>MRIGLPKEIKDQEFRVGLTPAAVQSLSQQGHQVMVQAGAGAGSGFEDSDYQTAGAKIVADAAMAWSQEMVVKVKEPQPSEYEFFRPNLVLFTYLHLAAERKLTEALMASGIEAIAYETVVAADGRLPLLTPMSIIAGRLSVQFGARYLERQQGGRGVLLGGIPGVAPGTVVILGGGVVGTEAAKMAVGLGARVQIIDLNVDRLAYLETLFGSRVELLYSSPAQIAASVPQADLLIGAVLVPGRKAPTLVSKDLVATMRPGSVIIDVAVDQGGCIETLHPTSHSQPTYVEQGVVHFGVPNMPGAVPWTATQALNNATLPYVLKLAKQGTGALTTDSGLRGGLNVSSGRLIHPAVQDAFPDLAAKSTEHAAAL</sequence>
<evidence type="ECO:0000256" key="8">
    <source>
        <dbReference type="PIRSR" id="PIRSR000183-2"/>
    </source>
</evidence>
<feature type="domain" description="Alanine dehydrogenase/pyridine nucleotide transhydrogenase N-terminal" evidence="11">
    <location>
        <begin position="4"/>
        <end position="136"/>
    </location>
</feature>
<feature type="domain" description="Alanine dehydrogenase/pyridine nucleotide transhydrogenase NAD(H)-binding" evidence="10">
    <location>
        <begin position="148"/>
        <end position="296"/>
    </location>
</feature>
<feature type="binding site" evidence="9">
    <location>
        <begin position="266"/>
        <end position="269"/>
    </location>
    <ligand>
        <name>NAD(+)</name>
        <dbReference type="ChEBI" id="CHEBI:57540"/>
    </ligand>
</feature>
<name>A0A2W4W9W6_9CYAN</name>
<comment type="pathway">
    <text evidence="1">Amino-acid degradation; L-alanine degradation via dehydrogenase pathway; NH(3) and pyruvate from L-alanine: step 1/1.</text>
</comment>
<dbReference type="Gene3D" id="3.40.50.720">
    <property type="entry name" value="NAD(P)-binding Rossmann-like Domain"/>
    <property type="match status" value="2"/>
</dbReference>
<dbReference type="PROSITE" id="PS00837">
    <property type="entry name" value="ALADH_PNT_2"/>
    <property type="match status" value="1"/>
</dbReference>
<dbReference type="PANTHER" id="PTHR42795:SF1">
    <property type="entry name" value="ALANINE DEHYDROGENASE"/>
    <property type="match status" value="1"/>
</dbReference>
<dbReference type="PANTHER" id="PTHR42795">
    <property type="entry name" value="ALANINE DEHYDROGENASE"/>
    <property type="match status" value="1"/>
</dbReference>
<dbReference type="InterPro" id="IPR008143">
    <property type="entry name" value="Ala_DH/PNT_CS2"/>
</dbReference>
<evidence type="ECO:0000259" key="10">
    <source>
        <dbReference type="SMART" id="SM01002"/>
    </source>
</evidence>
<feature type="binding site" evidence="9">
    <location>
        <position position="133"/>
    </location>
    <ligand>
        <name>NAD(+)</name>
        <dbReference type="ChEBI" id="CHEBI:57540"/>
    </ligand>
</feature>
<keyword evidence="5 6" id="KW-0520">NAD</keyword>
<evidence type="ECO:0000313" key="12">
    <source>
        <dbReference type="EMBL" id="PZO41843.1"/>
    </source>
</evidence>
<dbReference type="Proteomes" id="UP000249081">
    <property type="component" value="Unassembled WGS sequence"/>
</dbReference>
<protein>
    <recommendedName>
        <fullName evidence="3 6">Alanine dehydrogenase</fullName>
        <ecNumber evidence="3 6">1.4.1.1</ecNumber>
    </recommendedName>
</protein>
<dbReference type="InterPro" id="IPR007698">
    <property type="entry name" value="AlaDH/PNT_NAD(H)-bd"/>
</dbReference>
<dbReference type="EC" id="1.4.1.1" evidence="3 6"/>
<reference evidence="13" key="1">
    <citation type="submission" date="2018-04" db="EMBL/GenBank/DDBJ databases">
        <authorList>
            <person name="Cornet L."/>
        </authorList>
    </citation>
    <scope>NUCLEOTIDE SEQUENCE [LARGE SCALE GENOMIC DNA]</scope>
</reference>
<gene>
    <name evidence="12" type="primary">ald</name>
    <name evidence="12" type="ORF">DCF17_09930</name>
</gene>
<evidence type="ECO:0000256" key="1">
    <source>
        <dbReference type="ARBA" id="ARBA00005206"/>
    </source>
</evidence>
<proteinExistence type="inferred from homology"/>
<dbReference type="GO" id="GO:0042853">
    <property type="term" value="P:L-alanine catabolic process"/>
    <property type="evidence" value="ECO:0007669"/>
    <property type="project" value="InterPro"/>
</dbReference>
<dbReference type="SUPFAM" id="SSF51735">
    <property type="entry name" value="NAD(P)-binding Rossmann-fold domains"/>
    <property type="match status" value="1"/>
</dbReference>
<dbReference type="SUPFAM" id="SSF52283">
    <property type="entry name" value="Formate/glycerate dehydrogenase catalytic domain-like"/>
    <property type="match status" value="1"/>
</dbReference>
<feature type="binding site" evidence="9">
    <location>
        <position position="202"/>
    </location>
    <ligand>
        <name>NAD(+)</name>
        <dbReference type="ChEBI" id="CHEBI:57540"/>
    </ligand>
</feature>
<dbReference type="GO" id="GO:0005886">
    <property type="term" value="C:plasma membrane"/>
    <property type="evidence" value="ECO:0007669"/>
    <property type="project" value="TreeGrafter"/>
</dbReference>
<evidence type="ECO:0000256" key="2">
    <source>
        <dbReference type="ARBA" id="ARBA00005689"/>
    </source>
</evidence>
<keyword evidence="4 6" id="KW-0560">Oxidoreductase</keyword>
<evidence type="ECO:0000313" key="13">
    <source>
        <dbReference type="Proteomes" id="UP000249081"/>
    </source>
</evidence>
<dbReference type="EMBL" id="QBMN01000057">
    <property type="protein sequence ID" value="PZO41843.1"/>
    <property type="molecule type" value="Genomic_DNA"/>
</dbReference>
<feature type="binding site" evidence="9">
    <location>
        <position position="219"/>
    </location>
    <ligand>
        <name>NAD(+)</name>
        <dbReference type="ChEBI" id="CHEBI:57540"/>
    </ligand>
</feature>
<feature type="binding site" evidence="9">
    <location>
        <begin position="238"/>
        <end position="239"/>
    </location>
    <ligand>
        <name>NAD(+)</name>
        <dbReference type="ChEBI" id="CHEBI:57540"/>
    </ligand>
</feature>
<feature type="active site" description="Proton donor/acceptor" evidence="7">
    <location>
        <position position="95"/>
    </location>
</feature>
<organism evidence="12 13">
    <name type="scientific">Shackletoniella antarctica</name>
    <dbReference type="NCBI Taxonomy" id="268115"/>
    <lineage>
        <taxon>Bacteria</taxon>
        <taxon>Bacillati</taxon>
        <taxon>Cyanobacteriota</taxon>
        <taxon>Cyanophyceae</taxon>
        <taxon>Oculatellales</taxon>
        <taxon>Oculatellaceae</taxon>
        <taxon>Shackletoniella</taxon>
    </lineage>
</organism>
<evidence type="ECO:0000256" key="4">
    <source>
        <dbReference type="ARBA" id="ARBA00023002"/>
    </source>
</evidence>
<dbReference type="PIRSF" id="PIRSF000183">
    <property type="entry name" value="Alanine_dh"/>
    <property type="match status" value="1"/>
</dbReference>
<evidence type="ECO:0000256" key="7">
    <source>
        <dbReference type="PIRSR" id="PIRSR000183-1"/>
    </source>
</evidence>
<dbReference type="GO" id="GO:0000166">
    <property type="term" value="F:nucleotide binding"/>
    <property type="evidence" value="ECO:0007669"/>
    <property type="project" value="UniProtKB-KW"/>
</dbReference>
<dbReference type="InterPro" id="IPR008141">
    <property type="entry name" value="Ala_DH"/>
</dbReference>
<dbReference type="NCBIfam" id="TIGR00518">
    <property type="entry name" value="alaDH"/>
    <property type="match status" value="1"/>
</dbReference>
<feature type="binding site" evidence="9">
    <location>
        <begin position="297"/>
        <end position="300"/>
    </location>
    <ligand>
        <name>NAD(+)</name>
        <dbReference type="ChEBI" id="CHEBI:57540"/>
    </ligand>
</feature>
<feature type="binding site" evidence="8">
    <location>
        <position position="15"/>
    </location>
    <ligand>
        <name>substrate</name>
    </ligand>
</feature>